<dbReference type="CDD" id="cd24011">
    <property type="entry name" value="ASKHA_NBD_BK"/>
    <property type="match status" value="1"/>
</dbReference>
<evidence type="ECO:0000256" key="10">
    <source>
        <dbReference type="RuleBase" id="RU003835"/>
    </source>
</evidence>
<evidence type="ECO:0000313" key="11">
    <source>
        <dbReference type="EMBL" id="CDX02480.1"/>
    </source>
</evidence>
<comment type="subcellular location">
    <subcellularLocation>
        <location evidence="1 9">Cytoplasm</location>
    </subcellularLocation>
</comment>
<evidence type="ECO:0000256" key="9">
    <source>
        <dbReference type="HAMAP-Rule" id="MF_00542"/>
    </source>
</evidence>
<dbReference type="GO" id="GO:0008776">
    <property type="term" value="F:acetate kinase activity"/>
    <property type="evidence" value="ECO:0007669"/>
    <property type="project" value="TreeGrafter"/>
</dbReference>
<dbReference type="NCBIfam" id="TIGR02707">
    <property type="entry name" value="butyr_kinase"/>
    <property type="match status" value="1"/>
</dbReference>
<dbReference type="PROSITE" id="PS01076">
    <property type="entry name" value="ACETATE_KINASE_2"/>
    <property type="match status" value="1"/>
</dbReference>
<dbReference type="InterPro" id="IPR043129">
    <property type="entry name" value="ATPase_NBD"/>
</dbReference>
<name>A0A098B288_DESHA</name>
<keyword evidence="4 9" id="KW-0808">Transferase</keyword>
<organism evidence="11">
    <name type="scientific">Desulfitobacterium hafniense</name>
    <name type="common">Desulfitobacterium frappieri</name>
    <dbReference type="NCBI Taxonomy" id="49338"/>
    <lineage>
        <taxon>Bacteria</taxon>
        <taxon>Bacillati</taxon>
        <taxon>Bacillota</taxon>
        <taxon>Clostridia</taxon>
        <taxon>Eubacteriales</taxon>
        <taxon>Desulfitobacteriaceae</taxon>
        <taxon>Desulfitobacterium</taxon>
    </lineage>
</organism>
<dbReference type="GO" id="GO:0047761">
    <property type="term" value="F:butyrate kinase activity"/>
    <property type="evidence" value="ECO:0007669"/>
    <property type="project" value="UniProtKB-UniRule"/>
</dbReference>
<evidence type="ECO:0000256" key="2">
    <source>
        <dbReference type="ARBA" id="ARBA00008748"/>
    </source>
</evidence>
<dbReference type="PIRSF" id="PIRSF036458">
    <property type="entry name" value="Butyrate_kin"/>
    <property type="match status" value="1"/>
</dbReference>
<dbReference type="GO" id="GO:0005737">
    <property type="term" value="C:cytoplasm"/>
    <property type="evidence" value="ECO:0007669"/>
    <property type="project" value="UniProtKB-SubCell"/>
</dbReference>
<comment type="catalytic activity">
    <reaction evidence="8 9">
        <text>butanoate + ATP = butanoyl phosphate + ADP</text>
        <dbReference type="Rhea" id="RHEA:13585"/>
        <dbReference type="ChEBI" id="CHEBI:17968"/>
        <dbReference type="ChEBI" id="CHEBI:30616"/>
        <dbReference type="ChEBI" id="CHEBI:58079"/>
        <dbReference type="ChEBI" id="CHEBI:456216"/>
        <dbReference type="EC" id="2.7.2.7"/>
    </reaction>
</comment>
<keyword evidence="5 9" id="KW-0547">Nucleotide-binding</keyword>
<dbReference type="Gene3D" id="3.30.420.40">
    <property type="match status" value="2"/>
</dbReference>
<keyword evidence="6 9" id="KW-0418">Kinase</keyword>
<dbReference type="Pfam" id="PF00871">
    <property type="entry name" value="Acetate_kinase"/>
    <property type="match status" value="1"/>
</dbReference>
<evidence type="ECO:0000256" key="1">
    <source>
        <dbReference type="ARBA" id="ARBA00004496"/>
    </source>
</evidence>
<evidence type="ECO:0000256" key="4">
    <source>
        <dbReference type="ARBA" id="ARBA00022679"/>
    </source>
</evidence>
<dbReference type="EMBL" id="LK996017">
    <property type="protein sequence ID" value="CDX02480.1"/>
    <property type="molecule type" value="Genomic_DNA"/>
</dbReference>
<dbReference type="AlphaFoldDB" id="A0A098B288"/>
<gene>
    <name evidence="9" type="primary">buk</name>
    <name evidence="11" type="ORF">DPCES_2593</name>
</gene>
<proteinExistence type="inferred from homology"/>
<dbReference type="PATRIC" id="fig|49338.4.peg.2783"/>
<keyword evidence="7 9" id="KW-0067">ATP-binding</keyword>
<keyword evidence="3 9" id="KW-0963">Cytoplasm</keyword>
<reference evidence="11" key="1">
    <citation type="submission" date="2014-07" db="EMBL/GenBank/DDBJ databases">
        <authorList>
            <person name="Hornung V.Bastian."/>
        </authorList>
    </citation>
    <scope>NUCLEOTIDE SEQUENCE</scope>
    <source>
        <strain evidence="11">PCE-S</strain>
    </source>
</reference>
<evidence type="ECO:0000256" key="8">
    <source>
        <dbReference type="ARBA" id="ARBA00048596"/>
    </source>
</evidence>
<sequence length="367" mass="40307">MAEPAVRILVINPGSTSTKIGIYENLTCAFNKTVRYHHAELESYTSIMEQKELRRAFVLNSVQESGIPMTSLQAVVGRCGMVKPLESGTYLLDEHLVHDLTSEESMRHASSLGGVIAYEIGRQLSIPAYVVDPVTIDEMIPQARLTGIKAIARRSIFHALNSKYVAKRFCRENQKRYEESRLIVVHLGGGISVSAHRNGRTIDVNDASAGDGPFGPERAGGLPVSAVVELCFSGLYTKETIFTQIMSKGGMQMLLGTNDLREAEKRIDQGDDYAQLVVEAMAYQVSKQIGAMAAALEGEVEGIVLTGGLAFSRRFVQLIEQRVRKMAPVTVYPGEDELQAMAEGAFAVLTGREQVKHYGVREIENVR</sequence>
<dbReference type="InterPro" id="IPR011245">
    <property type="entry name" value="Butyrate_kin"/>
</dbReference>
<dbReference type="InterPro" id="IPR023865">
    <property type="entry name" value="Aliphatic_acid_kinase_CS"/>
</dbReference>
<dbReference type="NCBIfam" id="NF002834">
    <property type="entry name" value="PRK03011.1-5"/>
    <property type="match status" value="1"/>
</dbReference>
<dbReference type="PROSITE" id="PS01075">
    <property type="entry name" value="ACETATE_KINASE_1"/>
    <property type="match status" value="1"/>
</dbReference>
<evidence type="ECO:0000256" key="6">
    <source>
        <dbReference type="ARBA" id="ARBA00022777"/>
    </source>
</evidence>
<protein>
    <recommendedName>
        <fullName evidence="9">Probable butyrate kinase</fullName>
        <shortName evidence="9">BK</shortName>
        <ecNumber evidence="9">2.7.2.7</ecNumber>
    </recommendedName>
    <alternativeName>
        <fullName evidence="9">Branched-chain carboxylic acid kinase</fullName>
    </alternativeName>
</protein>
<evidence type="ECO:0000256" key="3">
    <source>
        <dbReference type="ARBA" id="ARBA00022490"/>
    </source>
</evidence>
<dbReference type="SUPFAM" id="SSF53067">
    <property type="entry name" value="Actin-like ATPase domain"/>
    <property type="match status" value="2"/>
</dbReference>
<dbReference type="RefSeq" id="WP_208925725.1">
    <property type="nucleotide sequence ID" value="NZ_LK996017.1"/>
</dbReference>
<evidence type="ECO:0000256" key="7">
    <source>
        <dbReference type="ARBA" id="ARBA00022840"/>
    </source>
</evidence>
<accession>A0A098B288</accession>
<dbReference type="GO" id="GO:0005524">
    <property type="term" value="F:ATP binding"/>
    <property type="evidence" value="ECO:0007669"/>
    <property type="project" value="UniProtKB-KW"/>
</dbReference>
<dbReference type="PANTHER" id="PTHR21060">
    <property type="entry name" value="ACETATE KINASE"/>
    <property type="match status" value="1"/>
</dbReference>
<dbReference type="EC" id="2.7.2.7" evidence="9"/>
<dbReference type="InterPro" id="IPR000890">
    <property type="entry name" value="Aliphatic_acid_kin_short-chain"/>
</dbReference>
<dbReference type="GO" id="GO:0006083">
    <property type="term" value="P:acetate metabolic process"/>
    <property type="evidence" value="ECO:0007669"/>
    <property type="project" value="TreeGrafter"/>
</dbReference>
<evidence type="ECO:0000256" key="5">
    <source>
        <dbReference type="ARBA" id="ARBA00022741"/>
    </source>
</evidence>
<dbReference type="PRINTS" id="PR00471">
    <property type="entry name" value="ACETATEKNASE"/>
</dbReference>
<dbReference type="HAMAP" id="MF_00542">
    <property type="entry name" value="Butyrate_kinase"/>
    <property type="match status" value="1"/>
</dbReference>
<dbReference type="PANTHER" id="PTHR21060:SF3">
    <property type="entry name" value="BUTYRATE KINASE 2-RELATED"/>
    <property type="match status" value="1"/>
</dbReference>
<comment type="similarity">
    <text evidence="2 9 10">Belongs to the acetokinase family.</text>
</comment>